<proteinExistence type="predicted"/>
<keyword evidence="2" id="KW-0614">Plasmid</keyword>
<dbReference type="Gene3D" id="3.60.160.10">
    <property type="entry name" value="Mitochondrial biogenesis AIM24"/>
    <property type="match status" value="1"/>
</dbReference>
<evidence type="ECO:0000256" key="1">
    <source>
        <dbReference type="SAM" id="MobiDB-lite"/>
    </source>
</evidence>
<dbReference type="SUPFAM" id="SSF51219">
    <property type="entry name" value="TRAP-like"/>
    <property type="match status" value="1"/>
</dbReference>
<organism evidence="2 3">
    <name type="scientific">Pseudomonas nitroreducens</name>
    <dbReference type="NCBI Taxonomy" id="46680"/>
    <lineage>
        <taxon>Bacteria</taxon>
        <taxon>Pseudomonadati</taxon>
        <taxon>Pseudomonadota</taxon>
        <taxon>Gammaproteobacteria</taxon>
        <taxon>Pseudomonadales</taxon>
        <taxon>Pseudomonadaceae</taxon>
        <taxon>Pseudomonas</taxon>
    </lineage>
</organism>
<protein>
    <submittedName>
        <fullName evidence="2">AIM24 family protein</fullName>
    </submittedName>
</protein>
<dbReference type="InterPro" id="IPR016031">
    <property type="entry name" value="Trp_RNA-bd_attenuator-like_dom"/>
</dbReference>
<feature type="region of interest" description="Disordered" evidence="1">
    <location>
        <begin position="79"/>
        <end position="118"/>
    </location>
</feature>
<dbReference type="EMBL" id="CP049142">
    <property type="protein sequence ID" value="QIE91654.1"/>
    <property type="molecule type" value="Genomic_DNA"/>
</dbReference>
<dbReference type="AlphaFoldDB" id="A0A6G6J8S9"/>
<dbReference type="PANTHER" id="PTHR43657">
    <property type="entry name" value="TRYPTOPHAN RNA-BINDING ATTENUATOR PROTEIN-LIKE PROTEIN"/>
    <property type="match status" value="1"/>
</dbReference>
<dbReference type="Proteomes" id="UP000501063">
    <property type="component" value="Plasmid pPniHBP1_1"/>
</dbReference>
<geneLocation type="plasmid" evidence="3">
    <name>ppnihbp1_1</name>
</geneLocation>
<feature type="compositionally biased region" description="Pro residues" evidence="1">
    <location>
        <begin position="79"/>
        <end position="90"/>
    </location>
</feature>
<gene>
    <name evidence="2" type="ORF">G5B91_34150</name>
</gene>
<accession>A0A6G6J8S9</accession>
<evidence type="ECO:0000313" key="3">
    <source>
        <dbReference type="Proteomes" id="UP000501063"/>
    </source>
</evidence>
<dbReference type="Pfam" id="PF01987">
    <property type="entry name" value="AIM24"/>
    <property type="match status" value="1"/>
</dbReference>
<reference evidence="2 3" key="1">
    <citation type="submission" date="2020-02" db="EMBL/GenBank/DDBJ databases">
        <title>Integrative conjugative elements (ICEs) and plasmids drive adaptation of Pseudomonas nitroreducens strain HBP1 to wastewater environment.</title>
        <authorList>
            <person name="Sentchilo V."/>
            <person name="Carraro N."/>
            <person name="Bertelli C."/>
            <person name="van der Meer J.R."/>
        </authorList>
    </citation>
    <scope>NUCLEOTIDE SEQUENCE [LARGE SCALE GENOMIC DNA]</scope>
    <source>
        <strain evidence="2 3">HBP1</strain>
        <plasmid evidence="3">ppnihbp1_1</plasmid>
    </source>
</reference>
<dbReference type="InterPro" id="IPR036983">
    <property type="entry name" value="AIM24_sf"/>
</dbReference>
<dbReference type="PANTHER" id="PTHR43657:SF1">
    <property type="entry name" value="ALTERED INHERITANCE OF MITOCHONDRIA PROTEIN 24, MITOCHONDRIAL"/>
    <property type="match status" value="1"/>
</dbReference>
<evidence type="ECO:0000313" key="2">
    <source>
        <dbReference type="EMBL" id="QIE91654.1"/>
    </source>
</evidence>
<dbReference type="KEGG" id="pnt:G5B91_34150"/>
<name>A0A6G6J8S9_PSENT</name>
<dbReference type="InterPro" id="IPR002838">
    <property type="entry name" value="AIM24"/>
</dbReference>
<sequence>MNGKLSGPMDTEKAKLIARESPGSWCWRSGMSDWELVHLVPEIRPAKRDGTPLPAPAAEMISAKPVALPAGVLVTPPYSPPAPAPSPTPYPSASSSSTVQESPGGGSSQGYGSNQRTEGIDYKVHGSDLQFVEVELDEGESAVAEAGALMFKSSSVEMTTIFGDGSDSDSGFVGKLFNAGKRLITGEGMFTTVFTQKRPGKGVVAFAAPFPGTILALDLKAFGGRLICQKDSFLVGSKGVSIGLHFQKKILTGLFGGEGFCLQKLEGDGVVFVHMGGTLRKIELAPGEQLDIDTGCLAAMTSGVDFDIRPAGGIKSMLFGGEGMFLGTLRGPGTVWIQSLPFSRLASRFLAAAPNGGGQRQG</sequence>